<proteinExistence type="predicted"/>
<feature type="region of interest" description="Disordered" evidence="1">
    <location>
        <begin position="1"/>
        <end position="52"/>
    </location>
</feature>
<evidence type="ECO:0000256" key="1">
    <source>
        <dbReference type="SAM" id="MobiDB-lite"/>
    </source>
</evidence>
<feature type="region of interest" description="Disordered" evidence="1">
    <location>
        <begin position="74"/>
        <end position="116"/>
    </location>
</feature>
<dbReference type="EMBL" id="KQ759820">
    <property type="protein sequence ID" value="OAD62730.1"/>
    <property type="molecule type" value="Genomic_DNA"/>
</dbReference>
<accession>A0A310SSX6</accession>
<dbReference type="Proteomes" id="UP000250275">
    <property type="component" value="Unassembled WGS sequence"/>
</dbReference>
<dbReference type="AlphaFoldDB" id="A0A310SSX6"/>
<keyword evidence="3" id="KW-1185">Reference proteome</keyword>
<sequence length="372" mass="40038">MNYSSDPGLSYRRSPKSRIEKTEKILRERKKVVKGFQGSSRESVGHSGVVDGVRGSRERGAILEERCSEHVLVPTQSHRRRRRFPTASSAGSLRYVQSIQTRSRDEDGGSEETGNVEKDELTTVSLTVLKLRIARRVSVILITALEMEVWPIFADARSLCARNKDSGCGNGGRGQRRTVLRKKATLRCARRNEDGTGGGGGGRKRERKPALRALLGISQVAESPTASTGFDSRQRGCAVVRHGEPAVACVSAETREQVGGTEERDEESKRWREGVVDGVGGGVAGMAEGVPPSSLTRWNTGGPAVIWSTHGSLNKVSPRPKFYEVSPTPGVGVNGVRGKSGNGDGLCESICYAALNNLRAGRVDIGTCGRPS</sequence>
<feature type="compositionally biased region" description="Basic and acidic residues" evidence="1">
    <location>
        <begin position="17"/>
        <end position="26"/>
    </location>
</feature>
<reference evidence="2 3" key="1">
    <citation type="submission" date="2015-07" db="EMBL/GenBank/DDBJ databases">
        <title>The genome of Eufriesea mexicana.</title>
        <authorList>
            <person name="Pan H."/>
            <person name="Kapheim K."/>
        </authorList>
    </citation>
    <scope>NUCLEOTIDE SEQUENCE [LARGE SCALE GENOMIC DNA]</scope>
    <source>
        <strain evidence="2">0111107269</strain>
        <tissue evidence="2">Whole body</tissue>
    </source>
</reference>
<organism evidence="2 3">
    <name type="scientific">Eufriesea mexicana</name>
    <dbReference type="NCBI Taxonomy" id="516756"/>
    <lineage>
        <taxon>Eukaryota</taxon>
        <taxon>Metazoa</taxon>
        <taxon>Ecdysozoa</taxon>
        <taxon>Arthropoda</taxon>
        <taxon>Hexapoda</taxon>
        <taxon>Insecta</taxon>
        <taxon>Pterygota</taxon>
        <taxon>Neoptera</taxon>
        <taxon>Endopterygota</taxon>
        <taxon>Hymenoptera</taxon>
        <taxon>Apocrita</taxon>
        <taxon>Aculeata</taxon>
        <taxon>Apoidea</taxon>
        <taxon>Anthophila</taxon>
        <taxon>Apidae</taxon>
        <taxon>Eufriesea</taxon>
    </lineage>
</organism>
<gene>
    <name evidence="2" type="ORF">WN48_07546</name>
</gene>
<feature type="compositionally biased region" description="Polar residues" evidence="1">
    <location>
        <begin position="86"/>
        <end position="101"/>
    </location>
</feature>
<protein>
    <submittedName>
        <fullName evidence="2">Uncharacterized protein</fullName>
    </submittedName>
</protein>
<evidence type="ECO:0000313" key="2">
    <source>
        <dbReference type="EMBL" id="OAD62730.1"/>
    </source>
</evidence>
<name>A0A310SSX6_9HYME</name>
<evidence type="ECO:0000313" key="3">
    <source>
        <dbReference type="Proteomes" id="UP000250275"/>
    </source>
</evidence>